<dbReference type="InterPro" id="IPR000182">
    <property type="entry name" value="GNAT_dom"/>
</dbReference>
<gene>
    <name evidence="3" type="ORF">CKAH01_17816</name>
</gene>
<dbReference type="PANTHER" id="PTHR43305:SF1">
    <property type="entry name" value="FAMILY N-ACETYLTRANSFERASE, PUTATIVE (AFU_ORTHOLOGUE AFUA_2G01380)-RELATED"/>
    <property type="match status" value="1"/>
</dbReference>
<dbReference type="Proteomes" id="UP001281614">
    <property type="component" value="Unassembled WGS sequence"/>
</dbReference>
<feature type="region of interest" description="Disordered" evidence="1">
    <location>
        <begin position="117"/>
        <end position="143"/>
    </location>
</feature>
<evidence type="ECO:0000313" key="3">
    <source>
        <dbReference type="EMBL" id="KAK2751709.1"/>
    </source>
</evidence>
<feature type="domain" description="N-acetyltransferase" evidence="2">
    <location>
        <begin position="34"/>
        <end position="109"/>
    </location>
</feature>
<comment type="caution">
    <text evidence="3">The sequence shown here is derived from an EMBL/GenBank/DDBJ whole genome shotgun (WGS) entry which is preliminary data.</text>
</comment>
<dbReference type="PANTHER" id="PTHR43305">
    <property type="entry name" value="FAMILY N-ACETYLTRANSFERASE, PUTATIVE (AFU_ORTHOLOGUE AFUA_2G01380)-RELATED"/>
    <property type="match status" value="1"/>
</dbReference>
<protein>
    <recommendedName>
        <fullName evidence="2">N-acetyltransferase domain-containing protein</fullName>
    </recommendedName>
</protein>
<dbReference type="GO" id="GO:0016747">
    <property type="term" value="F:acyltransferase activity, transferring groups other than amino-acyl groups"/>
    <property type="evidence" value="ECO:0007669"/>
    <property type="project" value="InterPro"/>
</dbReference>
<keyword evidence="4" id="KW-1185">Reference proteome</keyword>
<dbReference type="Gene3D" id="3.40.630.30">
    <property type="match status" value="1"/>
</dbReference>
<evidence type="ECO:0000313" key="4">
    <source>
        <dbReference type="Proteomes" id="UP001281614"/>
    </source>
</evidence>
<dbReference type="CDD" id="cd04301">
    <property type="entry name" value="NAT_SF"/>
    <property type="match status" value="1"/>
</dbReference>
<accession>A0AAD9YAP2</accession>
<reference evidence="3" key="1">
    <citation type="submission" date="2023-02" db="EMBL/GenBank/DDBJ databases">
        <title>Colletotrichum kahawae CIFC_Que2 genome sequencing and assembly.</title>
        <authorList>
            <person name="Baroncelli R."/>
        </authorList>
    </citation>
    <scope>NUCLEOTIDE SEQUENCE</scope>
    <source>
        <strain evidence="3">CIFC_Que2</strain>
    </source>
</reference>
<organism evidence="3 4">
    <name type="scientific">Colletotrichum kahawae</name>
    <name type="common">Coffee berry disease fungus</name>
    <dbReference type="NCBI Taxonomy" id="34407"/>
    <lineage>
        <taxon>Eukaryota</taxon>
        <taxon>Fungi</taxon>
        <taxon>Dikarya</taxon>
        <taxon>Ascomycota</taxon>
        <taxon>Pezizomycotina</taxon>
        <taxon>Sordariomycetes</taxon>
        <taxon>Hypocreomycetidae</taxon>
        <taxon>Glomerellales</taxon>
        <taxon>Glomerellaceae</taxon>
        <taxon>Colletotrichum</taxon>
        <taxon>Colletotrichum gloeosporioides species complex</taxon>
    </lineage>
</organism>
<evidence type="ECO:0000256" key="1">
    <source>
        <dbReference type="SAM" id="MobiDB-lite"/>
    </source>
</evidence>
<dbReference type="InterPro" id="IPR052777">
    <property type="entry name" value="Acetyltransferase_Enz"/>
</dbReference>
<name>A0AAD9YAP2_COLKA</name>
<dbReference type="InterPro" id="IPR016181">
    <property type="entry name" value="Acyl_CoA_acyltransferase"/>
</dbReference>
<dbReference type="SUPFAM" id="SSF55729">
    <property type="entry name" value="Acyl-CoA N-acyltransferases (Nat)"/>
    <property type="match status" value="1"/>
</dbReference>
<dbReference type="AlphaFoldDB" id="A0AAD9YAP2"/>
<dbReference type="EMBL" id="VYYT01000259">
    <property type="protein sequence ID" value="KAK2751709.1"/>
    <property type="molecule type" value="Genomic_DNA"/>
</dbReference>
<proteinExistence type="predicted"/>
<evidence type="ECO:0000259" key="2">
    <source>
        <dbReference type="Pfam" id="PF00583"/>
    </source>
</evidence>
<sequence>MELIAQCFRAYTEWLNMDLDFQNFSTELSTLPGKYASPKGALLLARDLCTEQVLGCIAMRPIELQPEFRANRKADTRYCELKRLYVYPAARGRSVARALVAEALRIAHCQVSRARARPRSPALPEQLPRSGSAGSTILPWHTA</sequence>
<dbReference type="Pfam" id="PF00583">
    <property type="entry name" value="Acetyltransf_1"/>
    <property type="match status" value="1"/>
</dbReference>